<dbReference type="EMBL" id="CACRZD030000003">
    <property type="protein sequence ID" value="CAA6657735.1"/>
    <property type="molecule type" value="Genomic_DNA"/>
</dbReference>
<dbReference type="InterPro" id="IPR042099">
    <property type="entry name" value="ANL_N_sf"/>
</dbReference>
<proteinExistence type="inferred from homology"/>
<dbReference type="SUPFAM" id="SSF56801">
    <property type="entry name" value="Acetyl-CoA synthetase-like"/>
    <property type="match status" value="1"/>
</dbReference>
<comment type="catalytic activity">
    <reaction evidence="6">
        <text>(E)-4-coumarate + ATP + CoA = (E)-4-coumaroyl-CoA + AMP + diphosphate</text>
        <dbReference type="Rhea" id="RHEA:19641"/>
        <dbReference type="ChEBI" id="CHEBI:12876"/>
        <dbReference type="ChEBI" id="CHEBI:30616"/>
        <dbReference type="ChEBI" id="CHEBI:33019"/>
        <dbReference type="ChEBI" id="CHEBI:57287"/>
        <dbReference type="ChEBI" id="CHEBI:85008"/>
        <dbReference type="ChEBI" id="CHEBI:456215"/>
        <dbReference type="EC" id="6.2.1.12"/>
    </reaction>
    <physiologicalReaction direction="left-to-right" evidence="6">
        <dbReference type="Rhea" id="RHEA:19642"/>
    </physiologicalReaction>
</comment>
<evidence type="ECO:0000256" key="2">
    <source>
        <dbReference type="ARBA" id="ARBA00022598"/>
    </source>
</evidence>
<keyword evidence="10" id="KW-1185">Reference proteome</keyword>
<dbReference type="GO" id="GO:0005783">
    <property type="term" value="C:endoplasmic reticulum"/>
    <property type="evidence" value="ECO:0007669"/>
    <property type="project" value="TreeGrafter"/>
</dbReference>
<evidence type="ECO:0000256" key="7">
    <source>
        <dbReference type="RuleBase" id="RU369030"/>
    </source>
</evidence>
<evidence type="ECO:0000256" key="1">
    <source>
        <dbReference type="ARBA" id="ARBA00006432"/>
    </source>
</evidence>
<dbReference type="InterPro" id="IPR000873">
    <property type="entry name" value="AMP-dep_synth/lig_dom"/>
</dbReference>
<dbReference type="GO" id="GO:0010025">
    <property type="term" value="P:wax biosynthetic process"/>
    <property type="evidence" value="ECO:0007669"/>
    <property type="project" value="TreeGrafter"/>
</dbReference>
<comment type="similarity">
    <text evidence="1 7">Belongs to the ATP-dependent AMP-binding enzyme family.</text>
</comment>
<evidence type="ECO:0000313" key="9">
    <source>
        <dbReference type="EMBL" id="CAA2618041.1"/>
    </source>
</evidence>
<dbReference type="PROSITE" id="PS00455">
    <property type="entry name" value="AMP_BINDING"/>
    <property type="match status" value="1"/>
</dbReference>
<evidence type="ECO:0000313" key="10">
    <source>
        <dbReference type="Proteomes" id="UP001189122"/>
    </source>
</evidence>
<evidence type="ECO:0000256" key="5">
    <source>
        <dbReference type="ARBA" id="ARBA00022840"/>
    </source>
</evidence>
<dbReference type="AlphaFoldDB" id="A0A7I8IIV1"/>
<gene>
    <name evidence="9" type="ORF">SI7747_03004202</name>
</gene>
<dbReference type="GO" id="GO:0106290">
    <property type="term" value="F:trans-cinnamate-CoA ligase activity"/>
    <property type="evidence" value="ECO:0007669"/>
    <property type="project" value="UniProtKB-ARBA"/>
</dbReference>
<organism evidence="9">
    <name type="scientific">Spirodela intermedia</name>
    <name type="common">Intermediate duckweed</name>
    <dbReference type="NCBI Taxonomy" id="51605"/>
    <lineage>
        <taxon>Eukaryota</taxon>
        <taxon>Viridiplantae</taxon>
        <taxon>Streptophyta</taxon>
        <taxon>Embryophyta</taxon>
        <taxon>Tracheophyta</taxon>
        <taxon>Spermatophyta</taxon>
        <taxon>Magnoliopsida</taxon>
        <taxon>Liliopsida</taxon>
        <taxon>Araceae</taxon>
        <taxon>Lemnoideae</taxon>
        <taxon>Spirodela</taxon>
    </lineage>
</organism>
<keyword evidence="7" id="KW-0443">Lipid metabolism</keyword>
<dbReference type="GO" id="GO:0016020">
    <property type="term" value="C:membrane"/>
    <property type="evidence" value="ECO:0007669"/>
    <property type="project" value="TreeGrafter"/>
</dbReference>
<dbReference type="PANTHER" id="PTHR43272">
    <property type="entry name" value="LONG-CHAIN-FATTY-ACID--COA LIGASE"/>
    <property type="match status" value="1"/>
</dbReference>
<keyword evidence="2 7" id="KW-0436">Ligase</keyword>
<keyword evidence="5 7" id="KW-0067">ATP-binding</keyword>
<sequence length="674" mass="74794">MEVYTVKVEESRPSAGGKPSAGPVYRCVYAKDGLTELPSGLESPWEFFSGSVKRYPLNSMLGQREVVDGKAGQYVWRTYEDVYNKAIQVGNAIRERGVNPGDRCGIYGSNCPEWVIAMEACNSHGVCYVPLYDTLGANAVEFIINHAEVSIAFVQESKISSVLACLPNCSSHLKTIVSFGKVASAQEREASQLGVSCFSWEEFSSSPVSLLSGEDQLQAAPKNKDDLCTIMYTSGTTGDPKGVRLTNGAVIGEVVTTELLLQETDKVVTEEDSYFSFLPLAHVFDQIMENYCIYKGASIGYWRGDVRYLMEDLRELKPTIFCGVPRIYERVYTSVHEKLSSGGALAKKLFQYAYDFKLKNLRRGIKQDEASPLFDRLVFNKIKQVLGGRVRILISGAAPLPGNVEEFLRVATCSVVIQGYGLTESCAGCFTSVANVFPMMGTVGVPVTTVEARLESVPEMGYDALSEIPRGEVCLRGKTLFSGYHRRPDLTDAVLEDGWFHTASSCGFIQGTSEEWQPNGAMKIIDRKKNIFKLSQGEYIAVESIERAYSQCRLVASIWVYGNSFESFLVGVVVPEKGPFEDWAAANGLSGGFQSLCENQKAREHVLEELDKTARLRGFEMVKAIHLEPTPFDMERDLMTPTFKLKRAQLLKLYQDYIYPEACFGILGILFIYL</sequence>
<dbReference type="Gene3D" id="3.40.50.12780">
    <property type="entry name" value="N-terminal domain of ligase-like"/>
    <property type="match status" value="1"/>
</dbReference>
<evidence type="ECO:0000256" key="3">
    <source>
        <dbReference type="ARBA" id="ARBA00022741"/>
    </source>
</evidence>
<feature type="domain" description="AMP-dependent synthetase/ligase" evidence="8">
    <location>
        <begin position="66"/>
        <end position="485"/>
    </location>
</feature>
<dbReference type="Proteomes" id="UP001189122">
    <property type="component" value="Unassembled WGS sequence"/>
</dbReference>
<dbReference type="GO" id="GO:0009698">
    <property type="term" value="P:phenylpropanoid metabolic process"/>
    <property type="evidence" value="ECO:0007669"/>
    <property type="project" value="UniProtKB-ARBA"/>
</dbReference>
<name>A0A7I8IIV1_SPIIN</name>
<accession>A0A7I8IIV1</accession>
<dbReference type="EMBL" id="LR743590">
    <property type="protein sequence ID" value="CAA2618041.1"/>
    <property type="molecule type" value="Genomic_DNA"/>
</dbReference>
<dbReference type="Pfam" id="PF00501">
    <property type="entry name" value="AMP-binding"/>
    <property type="match status" value="1"/>
</dbReference>
<dbReference type="CDD" id="cd05927">
    <property type="entry name" value="LC-FACS_euk"/>
    <property type="match status" value="1"/>
</dbReference>
<comment type="catalytic activity">
    <reaction evidence="7">
        <text>a long-chain fatty acid + ATP + CoA = a long-chain fatty acyl-CoA + AMP + diphosphate</text>
        <dbReference type="Rhea" id="RHEA:15421"/>
        <dbReference type="ChEBI" id="CHEBI:30616"/>
        <dbReference type="ChEBI" id="CHEBI:33019"/>
        <dbReference type="ChEBI" id="CHEBI:57287"/>
        <dbReference type="ChEBI" id="CHEBI:57560"/>
        <dbReference type="ChEBI" id="CHEBI:83139"/>
        <dbReference type="ChEBI" id="CHEBI:456215"/>
        <dbReference type="EC" id="6.2.1.3"/>
    </reaction>
</comment>
<dbReference type="PANTHER" id="PTHR43272:SF4">
    <property type="entry name" value="LONG CHAIN ACYL-COA SYNTHETASE 2"/>
    <property type="match status" value="1"/>
</dbReference>
<protein>
    <recommendedName>
        <fullName evidence="7">Long-chain-fatty-acid--CoA ligase</fullName>
        <ecNumber evidence="7">6.2.1.3</ecNumber>
    </recommendedName>
</protein>
<dbReference type="InterPro" id="IPR045311">
    <property type="entry name" value="LC-FACS_euk"/>
</dbReference>
<evidence type="ECO:0000256" key="6">
    <source>
        <dbReference type="ARBA" id="ARBA00034252"/>
    </source>
</evidence>
<dbReference type="InterPro" id="IPR020845">
    <property type="entry name" value="AMP-binding_CS"/>
</dbReference>
<dbReference type="EC" id="6.2.1.3" evidence="7"/>
<comment type="function">
    <text evidence="7">Catalyzes the conversion of long-chain fatty acids to their active form acyl-CoAs for both synthesis of cellular lipids, and degradation via beta-oxidation.</text>
</comment>
<dbReference type="GO" id="GO:0010143">
    <property type="term" value="P:cutin biosynthetic process"/>
    <property type="evidence" value="ECO:0007669"/>
    <property type="project" value="TreeGrafter"/>
</dbReference>
<evidence type="ECO:0000259" key="8">
    <source>
        <dbReference type="Pfam" id="PF00501"/>
    </source>
</evidence>
<dbReference type="GO" id="GO:0016207">
    <property type="term" value="F:4-coumarate-CoA ligase activity"/>
    <property type="evidence" value="ECO:0007669"/>
    <property type="project" value="UniProtKB-EC"/>
</dbReference>
<keyword evidence="4 7" id="KW-0276">Fatty acid metabolism</keyword>
<evidence type="ECO:0000256" key="4">
    <source>
        <dbReference type="ARBA" id="ARBA00022832"/>
    </source>
</evidence>
<dbReference type="GO" id="GO:0004467">
    <property type="term" value="F:long-chain fatty acid-CoA ligase activity"/>
    <property type="evidence" value="ECO:0007669"/>
    <property type="project" value="UniProtKB-EC"/>
</dbReference>
<dbReference type="GO" id="GO:0005524">
    <property type="term" value="F:ATP binding"/>
    <property type="evidence" value="ECO:0007669"/>
    <property type="project" value="UniProtKB-KW"/>
</dbReference>
<keyword evidence="3 7" id="KW-0547">Nucleotide-binding</keyword>
<reference evidence="9 10" key="1">
    <citation type="submission" date="2019-12" db="EMBL/GenBank/DDBJ databases">
        <authorList>
            <person name="Scholz U."/>
            <person name="Mascher M."/>
            <person name="Fiebig A."/>
        </authorList>
    </citation>
    <scope>NUCLEOTIDE SEQUENCE</scope>
</reference>